<dbReference type="FunFam" id="3.40.50.300:FF:000140">
    <property type="entry name" value="Lipid A export ATP-binding/permease protein MsbA"/>
    <property type="match status" value="1"/>
</dbReference>
<proteinExistence type="inferred from homology"/>
<gene>
    <name evidence="25" type="primary">ABCB9</name>
</gene>
<feature type="transmembrane region" description="Helical" evidence="22">
    <location>
        <begin position="48"/>
        <end position="69"/>
    </location>
</feature>
<dbReference type="PIRSF" id="PIRSF002773">
    <property type="entry name" value="ABC_prm/ATPase_B"/>
    <property type="match status" value="1"/>
</dbReference>
<protein>
    <recommendedName>
        <fullName evidence="17">ABC-type oligopeptide transporter ABCB9</fullName>
        <ecNumber evidence="16">7.4.2.6</ecNumber>
    </recommendedName>
    <alternativeName>
        <fullName evidence="20">ATP-binding cassette sub-family B member 9</fullName>
    </alternativeName>
    <alternativeName>
        <fullName evidence="19">ATP-binding cassette transporter 9</fullName>
    </alternativeName>
    <alternativeName>
        <fullName evidence="18">TAP-like protein</fullName>
    </alternativeName>
</protein>
<evidence type="ECO:0000256" key="13">
    <source>
        <dbReference type="ARBA" id="ARBA00052205"/>
    </source>
</evidence>
<dbReference type="GO" id="GO:0005765">
    <property type="term" value="C:lysosomal membrane"/>
    <property type="evidence" value="ECO:0007669"/>
    <property type="project" value="UniProtKB-SubCell"/>
</dbReference>
<dbReference type="GO" id="GO:0005524">
    <property type="term" value="F:ATP binding"/>
    <property type="evidence" value="ECO:0007669"/>
    <property type="project" value="UniProtKB-KW"/>
</dbReference>
<keyword evidence="8" id="KW-0653">Protein transport</keyword>
<evidence type="ECO:0000259" key="24">
    <source>
        <dbReference type="PROSITE" id="PS50929"/>
    </source>
</evidence>
<dbReference type="Pfam" id="PF00005">
    <property type="entry name" value="ABC_tran"/>
    <property type="match status" value="1"/>
</dbReference>
<dbReference type="Gene3D" id="1.20.1560.10">
    <property type="entry name" value="ABC transporter type 1, transmembrane domain"/>
    <property type="match status" value="1"/>
</dbReference>
<evidence type="ECO:0000256" key="15">
    <source>
        <dbReference type="ARBA" id="ARBA00062472"/>
    </source>
</evidence>
<keyword evidence="3" id="KW-0813">Transport</keyword>
<evidence type="ECO:0000256" key="20">
    <source>
        <dbReference type="ARBA" id="ARBA00084061"/>
    </source>
</evidence>
<comment type="function">
    <text evidence="14">ATP-dependent low-affinity peptide transporter which translocates a broad spectrum of peptides from the cytosol to the lysosomal lumen for degradation. Displays a broad peptide length specificity from 6-mer up to at least 59-mer peptides with an optimum of 23-mers. Binds and transports smaller and larger peptides with the same affinity. Favors positively charged, aromatic or hydrophobic residues in the N- and C-terminal positions whereas negatively charged residues as well as asparagine and methionine are not favored.</text>
</comment>
<keyword evidence="9" id="KW-1278">Translocase</keyword>
<evidence type="ECO:0000256" key="11">
    <source>
        <dbReference type="ARBA" id="ARBA00023136"/>
    </source>
</evidence>
<keyword evidence="5" id="KW-0547">Nucleotide-binding</keyword>
<comment type="catalytic activity">
    <reaction evidence="13">
        <text>a [oligopeptide](in) + ATP + H2O = a [oligopeptide](out) + ADP + phosphate + H(+)</text>
        <dbReference type="Rhea" id="RHEA:14429"/>
        <dbReference type="Rhea" id="RHEA-COMP:10531"/>
        <dbReference type="ChEBI" id="CHEBI:15377"/>
        <dbReference type="ChEBI" id="CHEBI:15378"/>
        <dbReference type="ChEBI" id="CHEBI:30616"/>
        <dbReference type="ChEBI" id="CHEBI:43474"/>
        <dbReference type="ChEBI" id="CHEBI:83228"/>
        <dbReference type="ChEBI" id="CHEBI:456216"/>
        <dbReference type="EC" id="7.4.2.6"/>
    </reaction>
    <physiologicalReaction direction="left-to-right" evidence="13">
        <dbReference type="Rhea" id="RHEA:14430"/>
    </physiologicalReaction>
</comment>
<feature type="region of interest" description="Disordered" evidence="21">
    <location>
        <begin position="705"/>
        <end position="724"/>
    </location>
</feature>
<dbReference type="InterPro" id="IPR003593">
    <property type="entry name" value="AAA+_ATPase"/>
</dbReference>
<feature type="domain" description="ABC transporter" evidence="23">
    <location>
        <begin position="461"/>
        <end position="697"/>
    </location>
</feature>
<evidence type="ECO:0000256" key="4">
    <source>
        <dbReference type="ARBA" id="ARBA00022692"/>
    </source>
</evidence>
<dbReference type="InterPro" id="IPR011527">
    <property type="entry name" value="ABC1_TM_dom"/>
</dbReference>
<keyword evidence="4 22" id="KW-0812">Transmembrane</keyword>
<sequence length="724" mass="79884">MQLWKAVVVTLAFMSMDVGMTTAIYILSHLDRSLLEDIRHFNIFDSVLDLWAACLYRSCLLLGATIGVAKNSTLGPRRLRASWTVIALVCLFVGVYAMVKLLLFSEVRKPVRDPWFWALFVWTYVSLAASFLLWWLLSTVRPDAKALERGAGAEAEGFPGEDRPPREQASGATLQKLLSYTKPDVAFLVAASFFLIVAALGETFLPYYTGRAIDGIVIQKSMEQFSTAVIVMCLLAIGSSFAAGIRGGIFTLIFARLNIRLRNRLFRSLVSQEMSFFDENRTGDLISRLTSDTTMVSDLVSQNINIFLRNTVKVTGVVVFMFSLSWQLSLVTFMGFPIIMMVSDIYGKYYKRLSKEVQNALARASSTAEETISAMKTVRSFANEEEEAEVYSRKLQQVYKLNRKEAAAYTYYVWGSGSVGSVYSGLMQGVGAAEKVFEFIDRQPTMAHDGNLAPDHLEGRVDFENVTFTYRTRPHTQVLQNVSFSLSPGKVTALVGPSGSGKSSCVNILENFYPLEGGCVLLDGKPVSAYDHKYLHRVISLVSQEPVLFARSITDNISYGLSTVPFEMVVEAAQKANAHGFIMELQDGYNTETGEKGAQLSGGQKQRVAMARALVRNPPVLILDEATSALDAESEYLIQQAIHGHPQKHTVLIIAHRLSTVERAHLIVVLDKGRVVQQGTHQQLLAQGGLYAKLVQRQMLGLEPASDYSAGHKEPPGGGGGHKA</sequence>
<keyword evidence="6" id="KW-0067">ATP-binding</keyword>
<dbReference type="InterPro" id="IPR003439">
    <property type="entry name" value="ABC_transporter-like_ATP-bd"/>
</dbReference>
<evidence type="ECO:0000256" key="2">
    <source>
        <dbReference type="ARBA" id="ARBA00006493"/>
    </source>
</evidence>
<dbReference type="SMART" id="SM00382">
    <property type="entry name" value="AAA"/>
    <property type="match status" value="1"/>
</dbReference>
<keyword evidence="26" id="KW-1185">Reference proteome</keyword>
<evidence type="ECO:0000256" key="14">
    <source>
        <dbReference type="ARBA" id="ARBA00055204"/>
    </source>
</evidence>
<feature type="transmembrane region" description="Helical" evidence="22">
    <location>
        <begin position="81"/>
        <end position="103"/>
    </location>
</feature>
<feature type="transmembrane region" description="Helical" evidence="22">
    <location>
        <begin position="185"/>
        <end position="208"/>
    </location>
</feature>
<evidence type="ECO:0000256" key="7">
    <source>
        <dbReference type="ARBA" id="ARBA00022856"/>
    </source>
</evidence>
<feature type="domain" description="ABC transmembrane type-1" evidence="24">
    <location>
        <begin position="189"/>
        <end position="427"/>
    </location>
</feature>
<dbReference type="FunFam" id="1.20.1560.10:FF:000209">
    <property type="entry name" value="ATP-binding cassette sub-family B member 9 isoform X2"/>
    <property type="match status" value="1"/>
</dbReference>
<feature type="transmembrane region" description="Helical" evidence="22">
    <location>
        <begin position="229"/>
        <end position="255"/>
    </location>
</feature>
<dbReference type="Proteomes" id="UP000694399">
    <property type="component" value="Chromosome D4"/>
</dbReference>
<dbReference type="GO" id="GO:0016887">
    <property type="term" value="F:ATP hydrolysis activity"/>
    <property type="evidence" value="ECO:0007669"/>
    <property type="project" value="InterPro"/>
</dbReference>
<comment type="subunit">
    <text evidence="15">Homodimer. Interacts (via TMD0 region) with LAMP1; this interaction strongly stabilizes ABCB9 and protects ABCB9 against lysosomal degradation. Interacts (via TMD0 region) with LAMP2 (isoform LAMP-2B). Interacts (via TMD0) with YIF1B; this interaction allows (but is not essential) the ER-to-Golgi trafficking and strongly depends on a salt bridge within TMD0.</text>
</comment>
<accession>A0A8C8XJW5</accession>
<dbReference type="Gene3D" id="3.40.50.300">
    <property type="entry name" value="P-loop containing nucleotide triphosphate hydrolases"/>
    <property type="match status" value="1"/>
</dbReference>
<evidence type="ECO:0000259" key="23">
    <source>
        <dbReference type="PROSITE" id="PS50893"/>
    </source>
</evidence>
<dbReference type="PANTHER" id="PTHR43394:SF21">
    <property type="entry name" value="ATP BINDING CASSETTE SUBFAMILY B MEMBER 9"/>
    <property type="match status" value="1"/>
</dbReference>
<dbReference type="InterPro" id="IPR036640">
    <property type="entry name" value="ABC1_TM_sf"/>
</dbReference>
<dbReference type="GO" id="GO:0015031">
    <property type="term" value="P:protein transport"/>
    <property type="evidence" value="ECO:0007669"/>
    <property type="project" value="UniProtKB-KW"/>
</dbReference>
<evidence type="ECO:0000256" key="22">
    <source>
        <dbReference type="SAM" id="Phobius"/>
    </source>
</evidence>
<feature type="transmembrane region" description="Helical" evidence="22">
    <location>
        <begin position="317"/>
        <end position="342"/>
    </location>
</feature>
<name>A0A8C8XJW5_PANLE</name>
<dbReference type="FunFam" id="1.20.1560.10:FF:000031">
    <property type="entry name" value="ATP-binding cassette sub-family B member 9"/>
    <property type="match status" value="1"/>
</dbReference>
<evidence type="ECO:0000256" key="21">
    <source>
        <dbReference type="SAM" id="MobiDB-lite"/>
    </source>
</evidence>
<evidence type="ECO:0000256" key="1">
    <source>
        <dbReference type="ARBA" id="ARBA00004155"/>
    </source>
</evidence>
<evidence type="ECO:0000256" key="17">
    <source>
        <dbReference type="ARBA" id="ARBA00068474"/>
    </source>
</evidence>
<evidence type="ECO:0000313" key="26">
    <source>
        <dbReference type="Proteomes" id="UP000694399"/>
    </source>
</evidence>
<keyword evidence="10 22" id="KW-1133">Transmembrane helix</keyword>
<dbReference type="InterPro" id="IPR027417">
    <property type="entry name" value="P-loop_NTPase"/>
</dbReference>
<dbReference type="GeneTree" id="ENSGT00940000155431"/>
<dbReference type="PROSITE" id="PS00211">
    <property type="entry name" value="ABC_TRANSPORTER_1"/>
    <property type="match status" value="1"/>
</dbReference>
<dbReference type="PROSITE" id="PS50929">
    <property type="entry name" value="ABC_TM1F"/>
    <property type="match status" value="1"/>
</dbReference>
<evidence type="ECO:0000256" key="18">
    <source>
        <dbReference type="ARBA" id="ARBA00079330"/>
    </source>
</evidence>
<comment type="similarity">
    <text evidence="2">Belongs to the ABC transporter superfamily. ABCB family. MHC peptide exporter (TC 3.A.1.209) subfamily.</text>
</comment>
<reference evidence="25" key="1">
    <citation type="journal article" date="2019" name="bioRxiv">
        <title>Long live the king: chromosome-level assembly of the lion (Panthera leo) using linked-read, Hi-C, and long read data.</title>
        <authorList>
            <person name="Armstrong E.E."/>
            <person name="Taylor R.W."/>
            <person name="Miller D.E."/>
            <person name="Kaelin C."/>
            <person name="Barsh G."/>
            <person name="Hadly E.A."/>
            <person name="Petrov D."/>
        </authorList>
    </citation>
    <scope>NUCLEOTIDE SEQUENCE [LARGE SCALE GENOMIC DNA]</scope>
</reference>
<reference evidence="25" key="3">
    <citation type="submission" date="2025-09" db="UniProtKB">
        <authorList>
            <consortium name="Ensembl"/>
        </authorList>
    </citation>
    <scope>IDENTIFICATION</scope>
</reference>
<dbReference type="SUPFAM" id="SSF52540">
    <property type="entry name" value="P-loop containing nucleoside triphosphate hydrolases"/>
    <property type="match status" value="1"/>
</dbReference>
<dbReference type="SUPFAM" id="SSF90123">
    <property type="entry name" value="ABC transporter transmembrane region"/>
    <property type="match status" value="1"/>
</dbReference>
<evidence type="ECO:0000256" key="19">
    <source>
        <dbReference type="ARBA" id="ARBA00083142"/>
    </source>
</evidence>
<dbReference type="PROSITE" id="PS50893">
    <property type="entry name" value="ABC_TRANSPORTER_2"/>
    <property type="match status" value="1"/>
</dbReference>
<dbReference type="InterPro" id="IPR039421">
    <property type="entry name" value="Type_1_exporter"/>
</dbReference>
<dbReference type="CDD" id="cd03248">
    <property type="entry name" value="ABCC_TAP"/>
    <property type="match status" value="1"/>
</dbReference>
<feature type="transmembrane region" description="Helical" evidence="22">
    <location>
        <begin position="115"/>
        <end position="137"/>
    </location>
</feature>
<evidence type="ECO:0000256" key="12">
    <source>
        <dbReference type="ARBA" id="ARBA00023228"/>
    </source>
</evidence>
<evidence type="ECO:0000256" key="6">
    <source>
        <dbReference type="ARBA" id="ARBA00022840"/>
    </source>
</evidence>
<dbReference type="EC" id="7.4.2.6" evidence="16"/>
<keyword evidence="12" id="KW-0458">Lysosome</keyword>
<organism evidence="25 26">
    <name type="scientific">Panthera leo</name>
    <name type="common">Lion</name>
    <dbReference type="NCBI Taxonomy" id="9689"/>
    <lineage>
        <taxon>Eukaryota</taxon>
        <taxon>Metazoa</taxon>
        <taxon>Chordata</taxon>
        <taxon>Craniata</taxon>
        <taxon>Vertebrata</taxon>
        <taxon>Euteleostomi</taxon>
        <taxon>Mammalia</taxon>
        <taxon>Eutheria</taxon>
        <taxon>Laurasiatheria</taxon>
        <taxon>Carnivora</taxon>
        <taxon>Feliformia</taxon>
        <taxon>Felidae</taxon>
        <taxon>Pantherinae</taxon>
        <taxon>Panthera</taxon>
    </lineage>
</organism>
<evidence type="ECO:0000256" key="3">
    <source>
        <dbReference type="ARBA" id="ARBA00022448"/>
    </source>
</evidence>
<evidence type="ECO:0000256" key="10">
    <source>
        <dbReference type="ARBA" id="ARBA00022989"/>
    </source>
</evidence>
<dbReference type="Pfam" id="PF00664">
    <property type="entry name" value="ABC_membrane"/>
    <property type="match status" value="1"/>
</dbReference>
<dbReference type="Ensembl" id="ENSPLOT00000020006.1">
    <property type="protein sequence ID" value="ENSPLOP00000018062.1"/>
    <property type="gene ID" value="ENSPLOG00000012760.1"/>
</dbReference>
<comment type="subcellular location">
    <subcellularLocation>
        <location evidence="1">Lysosome membrane</location>
        <topology evidence="1">Multi-pass membrane protein</topology>
    </subcellularLocation>
</comment>
<evidence type="ECO:0000256" key="9">
    <source>
        <dbReference type="ARBA" id="ARBA00022967"/>
    </source>
</evidence>
<evidence type="ECO:0000256" key="8">
    <source>
        <dbReference type="ARBA" id="ARBA00022927"/>
    </source>
</evidence>
<dbReference type="PANTHER" id="PTHR43394">
    <property type="entry name" value="ATP-DEPENDENT PERMEASE MDL1, MITOCHONDRIAL"/>
    <property type="match status" value="1"/>
</dbReference>
<reference evidence="25" key="2">
    <citation type="submission" date="2025-08" db="UniProtKB">
        <authorList>
            <consortium name="Ensembl"/>
        </authorList>
    </citation>
    <scope>IDENTIFICATION</scope>
</reference>
<keyword evidence="11 22" id="KW-0472">Membrane</keyword>
<keyword evidence="7" id="KW-0571">Peptide transport</keyword>
<evidence type="ECO:0000313" key="25">
    <source>
        <dbReference type="Ensembl" id="ENSPLOP00000018062.1"/>
    </source>
</evidence>
<feature type="transmembrane region" description="Helical" evidence="22">
    <location>
        <begin position="6"/>
        <end position="27"/>
    </location>
</feature>
<dbReference type="GO" id="GO:0015421">
    <property type="term" value="F:ABC-type oligopeptide transporter activity"/>
    <property type="evidence" value="ECO:0007669"/>
    <property type="project" value="UniProtKB-EC"/>
</dbReference>
<dbReference type="InterPro" id="IPR017871">
    <property type="entry name" value="ABC_transporter-like_CS"/>
</dbReference>
<evidence type="ECO:0000256" key="16">
    <source>
        <dbReference type="ARBA" id="ARBA00066336"/>
    </source>
</evidence>
<dbReference type="AlphaFoldDB" id="A0A8C8XJW5"/>
<evidence type="ECO:0000256" key="5">
    <source>
        <dbReference type="ARBA" id="ARBA00022741"/>
    </source>
</evidence>